<evidence type="ECO:0000313" key="8">
    <source>
        <dbReference type="WBParaSite" id="PTRK_0001684900.1"/>
    </source>
</evidence>
<feature type="domain" description="Peptidase M24" evidence="4">
    <location>
        <begin position="317"/>
        <end position="533"/>
    </location>
</feature>
<protein>
    <submittedName>
        <fullName evidence="8">Xaa-Pro aminopeptidase 1</fullName>
    </submittedName>
</protein>
<dbReference type="Gene3D" id="3.40.350.10">
    <property type="entry name" value="Creatinase/prolidase N-terminal domain"/>
    <property type="match status" value="2"/>
</dbReference>
<dbReference type="InterPro" id="IPR033740">
    <property type="entry name" value="Pept_M24B"/>
</dbReference>
<dbReference type="SUPFAM" id="SSF55920">
    <property type="entry name" value="Creatinase/aminopeptidase"/>
    <property type="match status" value="1"/>
</dbReference>
<dbReference type="InterPro" id="IPR000994">
    <property type="entry name" value="Pept_M24"/>
</dbReference>
<evidence type="ECO:0000313" key="7">
    <source>
        <dbReference type="Proteomes" id="UP000038045"/>
    </source>
</evidence>
<dbReference type="InterPro" id="IPR036005">
    <property type="entry name" value="Creatinase/aminopeptidase-like"/>
</dbReference>
<dbReference type="CDD" id="cd01085">
    <property type="entry name" value="APP"/>
    <property type="match status" value="1"/>
</dbReference>
<dbReference type="GO" id="GO:0046872">
    <property type="term" value="F:metal ion binding"/>
    <property type="evidence" value="ECO:0007669"/>
    <property type="project" value="UniProtKB-KW"/>
</dbReference>
<accession>A0A0N5A565</accession>
<evidence type="ECO:0000256" key="3">
    <source>
        <dbReference type="ARBA" id="ARBA00022801"/>
    </source>
</evidence>
<dbReference type="Proteomes" id="UP000038045">
    <property type="component" value="Unplaced"/>
</dbReference>
<feature type="domain" description="Creatinase N-terminal" evidence="5">
    <location>
        <begin position="47"/>
        <end position="144"/>
    </location>
</feature>
<dbReference type="AlphaFoldDB" id="A0A0N5A565"/>
<evidence type="ECO:0000259" key="6">
    <source>
        <dbReference type="Pfam" id="PF16188"/>
    </source>
</evidence>
<dbReference type="GO" id="GO:0005737">
    <property type="term" value="C:cytoplasm"/>
    <property type="evidence" value="ECO:0007669"/>
    <property type="project" value="UniProtKB-ARBA"/>
</dbReference>
<dbReference type="FunFam" id="3.90.230.10:FF:000009">
    <property type="entry name" value="xaa-Pro aminopeptidase 2"/>
    <property type="match status" value="1"/>
</dbReference>
<keyword evidence="7" id="KW-1185">Reference proteome</keyword>
<sequence>MMSNKLQCLRNLMKNGNLTGGKVVNAYFLPRTDPHESEYINERYQLVKFISGFSGSNATVLITDTKALCWTDGRYFDQAIKEFDEGWELMKQAVPESITPSEWISLNMPYGSVIAFDPLLLSHSTAKDMKRQLGSMKIELLPVEKNFIDELWTSKPEEQINKIKLCDIQYTGETSANKIERLRKLIKAKKCDSIILTLLDDIAWLYNIRGNDIEYNPVVLSYAFITLDKAYLFINKKKLCEGSEEHLKGIEILNYDEVKDIIISYHESNKHNINHKIWIPSTTNYKLSSLVNDNNIFTSPSPVQVMKATKNDIELKGMKECHIRDSAAVIEFLIYLENELSKGNILSEKIAMEKIDSLRAKKDKFVSLSFDTISAVNQHAAMPHYKMTDSSNLPLKANDVYLVDSGAQYLDGTTDVTRTIVIGDKIDQEFINLFTHVLIGHIECAMAKFPEGILGCRLDSFARHSLWQSGYDFGHGTGHSFGSFLNVHEGPGGISFRNVQENGKLGSGQMMTIEPGYYRTGYWGIRIENCYEIIKCNVESGANNFLTFSPLTLVPIQRKLINKDMLNSKQINWLNDYHRVVSETMSTYFMQHGQEEEKRWVQDACAAL</sequence>
<evidence type="ECO:0000259" key="5">
    <source>
        <dbReference type="Pfam" id="PF01321"/>
    </source>
</evidence>
<dbReference type="InterPro" id="IPR000587">
    <property type="entry name" value="Creatinase_N"/>
</dbReference>
<name>A0A0N5A565_PARTI</name>
<evidence type="ECO:0000259" key="4">
    <source>
        <dbReference type="Pfam" id="PF00557"/>
    </source>
</evidence>
<organism evidence="7 8">
    <name type="scientific">Parastrongyloides trichosuri</name>
    <name type="common">Possum-specific nematode worm</name>
    <dbReference type="NCBI Taxonomy" id="131310"/>
    <lineage>
        <taxon>Eukaryota</taxon>
        <taxon>Metazoa</taxon>
        <taxon>Ecdysozoa</taxon>
        <taxon>Nematoda</taxon>
        <taxon>Chromadorea</taxon>
        <taxon>Rhabditida</taxon>
        <taxon>Tylenchina</taxon>
        <taxon>Panagrolaimomorpha</taxon>
        <taxon>Strongyloidoidea</taxon>
        <taxon>Strongyloididae</taxon>
        <taxon>Parastrongyloides</taxon>
    </lineage>
</organism>
<dbReference type="GO" id="GO:0070006">
    <property type="term" value="F:metalloaminopeptidase activity"/>
    <property type="evidence" value="ECO:0007669"/>
    <property type="project" value="InterPro"/>
</dbReference>
<dbReference type="SUPFAM" id="SSF53092">
    <property type="entry name" value="Creatinase/prolidase N-terminal domain"/>
    <property type="match status" value="1"/>
</dbReference>
<dbReference type="STRING" id="131310.A0A0N5A565"/>
<dbReference type="Pfam" id="PF16189">
    <property type="entry name" value="Creatinase_N_2"/>
    <property type="match status" value="1"/>
</dbReference>
<dbReference type="PANTHER" id="PTHR43763">
    <property type="entry name" value="XAA-PRO AMINOPEPTIDASE 1"/>
    <property type="match status" value="1"/>
</dbReference>
<proteinExistence type="inferred from homology"/>
<feature type="domain" description="Peptidase M24 C-terminal" evidence="6">
    <location>
        <begin position="544"/>
        <end position="607"/>
    </location>
</feature>
<keyword evidence="3" id="KW-0378">Hydrolase</keyword>
<reference evidence="8" key="1">
    <citation type="submission" date="2017-02" db="UniProtKB">
        <authorList>
            <consortium name="WormBaseParasite"/>
        </authorList>
    </citation>
    <scope>IDENTIFICATION</scope>
</reference>
<dbReference type="Pfam" id="PF00557">
    <property type="entry name" value="Peptidase_M24"/>
    <property type="match status" value="1"/>
</dbReference>
<dbReference type="PANTHER" id="PTHR43763:SF6">
    <property type="entry name" value="XAA-PRO AMINOPEPTIDASE 1"/>
    <property type="match status" value="1"/>
</dbReference>
<comment type="similarity">
    <text evidence="1">Belongs to the peptidase M24B family.</text>
</comment>
<evidence type="ECO:0000256" key="1">
    <source>
        <dbReference type="ARBA" id="ARBA00008766"/>
    </source>
</evidence>
<dbReference type="InterPro" id="IPR029149">
    <property type="entry name" value="Creatin/AminoP/Spt16_N"/>
</dbReference>
<dbReference type="Pfam" id="PF01321">
    <property type="entry name" value="Creatinase_N"/>
    <property type="match status" value="1"/>
</dbReference>
<evidence type="ECO:0000256" key="2">
    <source>
        <dbReference type="ARBA" id="ARBA00022723"/>
    </source>
</evidence>
<dbReference type="InterPro" id="IPR050422">
    <property type="entry name" value="X-Pro_aminopeptidase_P"/>
</dbReference>
<dbReference type="Pfam" id="PF16188">
    <property type="entry name" value="Peptidase_M24_C"/>
    <property type="match status" value="1"/>
</dbReference>
<dbReference type="InterPro" id="IPR032416">
    <property type="entry name" value="Peptidase_M24_C"/>
</dbReference>
<dbReference type="WBParaSite" id="PTRK_0001684900.1">
    <property type="protein sequence ID" value="PTRK_0001684900.1"/>
    <property type="gene ID" value="PTRK_0001684900"/>
</dbReference>
<dbReference type="Gene3D" id="3.90.230.10">
    <property type="entry name" value="Creatinase/methionine aminopeptidase superfamily"/>
    <property type="match status" value="1"/>
</dbReference>
<keyword evidence="2" id="KW-0479">Metal-binding</keyword>